<accession>A0ABV6E0Q6</accession>
<keyword evidence="2" id="KW-0489">Methyltransferase</keyword>
<feature type="domain" description="Methyltransferase type 11" evidence="1">
    <location>
        <begin position="44"/>
        <end position="128"/>
    </location>
</feature>
<evidence type="ECO:0000313" key="2">
    <source>
        <dbReference type="EMBL" id="MFC0222575.1"/>
    </source>
</evidence>
<dbReference type="SUPFAM" id="SSF53335">
    <property type="entry name" value="S-adenosyl-L-methionine-dependent methyltransferases"/>
    <property type="match status" value="1"/>
</dbReference>
<dbReference type="InterPro" id="IPR013216">
    <property type="entry name" value="Methyltransf_11"/>
</dbReference>
<evidence type="ECO:0000313" key="3">
    <source>
        <dbReference type="Proteomes" id="UP001589698"/>
    </source>
</evidence>
<proteinExistence type="predicted"/>
<dbReference type="GO" id="GO:0008168">
    <property type="term" value="F:methyltransferase activity"/>
    <property type="evidence" value="ECO:0007669"/>
    <property type="project" value="UniProtKB-KW"/>
</dbReference>
<protein>
    <submittedName>
        <fullName evidence="2">Class I SAM-dependent methyltransferase</fullName>
        <ecNumber evidence="2">2.1.1.-</ecNumber>
    </submittedName>
</protein>
<dbReference type="EC" id="2.1.1.-" evidence="2"/>
<reference evidence="2 3" key="1">
    <citation type="submission" date="2024-09" db="EMBL/GenBank/DDBJ databases">
        <authorList>
            <person name="Sun Q."/>
            <person name="Mori K."/>
        </authorList>
    </citation>
    <scope>NUCLEOTIDE SEQUENCE [LARGE SCALE GENOMIC DNA]</scope>
    <source>
        <strain evidence="2 3">CCM 8654</strain>
    </source>
</reference>
<dbReference type="RefSeq" id="WP_378518224.1">
    <property type="nucleotide sequence ID" value="NZ_CBCSDI010000002.1"/>
</dbReference>
<name>A0ABV6E0Q6_9ACTN</name>
<gene>
    <name evidence="2" type="ORF">ACFFJG_08785</name>
</gene>
<dbReference type="Pfam" id="PF08241">
    <property type="entry name" value="Methyltransf_11"/>
    <property type="match status" value="1"/>
</dbReference>
<comment type="caution">
    <text evidence="2">The sequence shown here is derived from an EMBL/GenBank/DDBJ whole genome shotgun (WGS) entry which is preliminary data.</text>
</comment>
<dbReference type="EMBL" id="JBHLXH010000001">
    <property type="protein sequence ID" value="MFC0222575.1"/>
    <property type="molecule type" value="Genomic_DNA"/>
</dbReference>
<keyword evidence="2" id="KW-0808">Transferase</keyword>
<keyword evidence="3" id="KW-1185">Reference proteome</keyword>
<dbReference type="Gene3D" id="3.40.50.150">
    <property type="entry name" value="Vaccinia Virus protein VP39"/>
    <property type="match status" value="1"/>
</dbReference>
<dbReference type="Proteomes" id="UP001589698">
    <property type="component" value="Unassembled WGS sequence"/>
</dbReference>
<dbReference type="GO" id="GO:0032259">
    <property type="term" value="P:methylation"/>
    <property type="evidence" value="ECO:0007669"/>
    <property type="project" value="UniProtKB-KW"/>
</dbReference>
<organism evidence="2 3">
    <name type="scientific">Nocardioides zeicaulis</name>
    <dbReference type="NCBI Taxonomy" id="1776857"/>
    <lineage>
        <taxon>Bacteria</taxon>
        <taxon>Bacillati</taxon>
        <taxon>Actinomycetota</taxon>
        <taxon>Actinomycetes</taxon>
        <taxon>Propionibacteriales</taxon>
        <taxon>Nocardioidaceae</taxon>
        <taxon>Nocardioides</taxon>
    </lineage>
</organism>
<evidence type="ECO:0000259" key="1">
    <source>
        <dbReference type="Pfam" id="PF08241"/>
    </source>
</evidence>
<sequence length="237" mass="25529">MAVDMSGASEALRAFVAEAPAAREPHVAFLRQAAAALAPGARVLDVGAGEAPYRELFAGTDYRTSDWSGTTHTPDVAVDVVAPADDLPLEDDSLDAVVCTQVLEHTPEPWRVLEEFARVIRPGGTVILSAPLTWYLHELPHDYYRFTAYGLAHLLHRAGFVDVDVQPMNDSVSTVAELLRHLRWIIGSPEDGHEGSRGTAGVLLAELAGVVDQAAWLDSQWLMPISFSAVARVPGGE</sequence>
<dbReference type="CDD" id="cd02440">
    <property type="entry name" value="AdoMet_MTases"/>
    <property type="match status" value="1"/>
</dbReference>
<dbReference type="InterPro" id="IPR029063">
    <property type="entry name" value="SAM-dependent_MTases_sf"/>
</dbReference>